<protein>
    <submittedName>
        <fullName evidence="1">Uncharacterized protein</fullName>
    </submittedName>
</protein>
<sequence length="61" mass="7115">MHVAERSPFTLDYKRVEPAQWNELSDKTRPEHARYFKTNPEPMVSVFKELAVPSSKHTNDA</sequence>
<feature type="non-terminal residue" evidence="1">
    <location>
        <position position="61"/>
    </location>
</feature>
<reference evidence="1" key="1">
    <citation type="journal article" date="2021" name="PeerJ">
        <title>Extensive microbial diversity within the chicken gut microbiome revealed by metagenomics and culture.</title>
        <authorList>
            <person name="Gilroy R."/>
            <person name="Ravi A."/>
            <person name="Getino M."/>
            <person name="Pursley I."/>
            <person name="Horton D.L."/>
            <person name="Alikhan N.F."/>
            <person name="Baker D."/>
            <person name="Gharbi K."/>
            <person name="Hall N."/>
            <person name="Watson M."/>
            <person name="Adriaenssens E.M."/>
            <person name="Foster-Nyarko E."/>
            <person name="Jarju S."/>
            <person name="Secka A."/>
            <person name="Antonio M."/>
            <person name="Oren A."/>
            <person name="Chaudhuri R.R."/>
            <person name="La Ragione R."/>
            <person name="Hildebrand F."/>
            <person name="Pallen M.J."/>
        </authorList>
    </citation>
    <scope>NUCLEOTIDE SEQUENCE</scope>
    <source>
        <strain evidence="1">ChiGjej1B1-98</strain>
    </source>
</reference>
<proteinExistence type="predicted"/>
<dbReference type="AlphaFoldDB" id="A0A9D1YTB4"/>
<name>A0A9D1YTB4_9MICO</name>
<dbReference type="Proteomes" id="UP000824005">
    <property type="component" value="Unassembled WGS sequence"/>
</dbReference>
<dbReference type="EMBL" id="DXDC01000043">
    <property type="protein sequence ID" value="HIY64963.1"/>
    <property type="molecule type" value="Genomic_DNA"/>
</dbReference>
<organism evidence="1 2">
    <name type="scientific">Candidatus Agrococcus pullicola</name>
    <dbReference type="NCBI Taxonomy" id="2838429"/>
    <lineage>
        <taxon>Bacteria</taxon>
        <taxon>Bacillati</taxon>
        <taxon>Actinomycetota</taxon>
        <taxon>Actinomycetes</taxon>
        <taxon>Micrococcales</taxon>
        <taxon>Microbacteriaceae</taxon>
        <taxon>Agrococcus</taxon>
    </lineage>
</organism>
<reference evidence="1" key="2">
    <citation type="submission" date="2021-04" db="EMBL/GenBank/DDBJ databases">
        <authorList>
            <person name="Gilroy R."/>
        </authorList>
    </citation>
    <scope>NUCLEOTIDE SEQUENCE</scope>
    <source>
        <strain evidence="1">ChiGjej1B1-98</strain>
    </source>
</reference>
<evidence type="ECO:0000313" key="2">
    <source>
        <dbReference type="Proteomes" id="UP000824005"/>
    </source>
</evidence>
<accession>A0A9D1YTB4</accession>
<comment type="caution">
    <text evidence="1">The sequence shown here is derived from an EMBL/GenBank/DDBJ whole genome shotgun (WGS) entry which is preliminary data.</text>
</comment>
<evidence type="ECO:0000313" key="1">
    <source>
        <dbReference type="EMBL" id="HIY64963.1"/>
    </source>
</evidence>
<gene>
    <name evidence="1" type="ORF">H9830_01640</name>
</gene>